<comment type="caution">
    <text evidence="3">The sequence shown here is derived from an EMBL/GenBank/DDBJ whole genome shotgun (WGS) entry which is preliminary data.</text>
</comment>
<evidence type="ECO:0000313" key="4">
    <source>
        <dbReference type="Proteomes" id="UP000218689"/>
    </source>
</evidence>
<gene>
    <name evidence="3" type="ORF">RsY01_1140</name>
</gene>
<protein>
    <recommendedName>
        <fullName evidence="5">Cobalamin biosynthesis protein CbiX</fullName>
    </recommendedName>
</protein>
<evidence type="ECO:0000256" key="1">
    <source>
        <dbReference type="ARBA" id="ARBA00022723"/>
    </source>
</evidence>
<dbReference type="PANTHER" id="PTHR33542">
    <property type="entry name" value="SIROHYDROCHLORIN FERROCHELATASE, CHLOROPLASTIC"/>
    <property type="match status" value="1"/>
</dbReference>
<proteinExistence type="predicted"/>
<dbReference type="Gene3D" id="3.40.50.1400">
    <property type="match status" value="2"/>
</dbReference>
<dbReference type="OrthoDB" id="9797895at2"/>
<dbReference type="Proteomes" id="UP000218689">
    <property type="component" value="Unassembled WGS sequence"/>
</dbReference>
<evidence type="ECO:0008006" key="5">
    <source>
        <dbReference type="Google" id="ProtNLM"/>
    </source>
</evidence>
<dbReference type="InterPro" id="IPR002762">
    <property type="entry name" value="CbiX-like"/>
</dbReference>
<reference evidence="4" key="1">
    <citation type="submission" date="2017-08" db="EMBL/GenBank/DDBJ databases">
        <title>Draft genome sequence of Lactococcus sp. strain Rs-Y01, isolated from the gut of the lower termite Reticulitermes speratus.</title>
        <authorList>
            <person name="Ohkuma M."/>
            <person name="Yuki M."/>
        </authorList>
    </citation>
    <scope>NUCLEOTIDE SEQUENCE [LARGE SCALE GENOMIC DNA]</scope>
    <source>
        <strain evidence="4">Rs-Y01</strain>
    </source>
</reference>
<keyword evidence="4" id="KW-1185">Reference proteome</keyword>
<sequence length="245" mass="27825">MKAILYVVHGSQIPEKNLHLSDLIGKITKTTQDITALQDIAYLERKADTIEVVSERLIEQGATELIVMPMLLFPALHTLVDIPAELAFIADKYPYVVIKILKNFGDEAEILDILVDKIEMIPSEEVILLAHGTRHFAEPAQMLVSIAEKLSKKTGKTIRAVDYLGKKTYHDVIEKNVRRGISQTVLPFFLYEGDLVKKRVQKSIWAIDPDIPFTAPLDFDPRIITSITKIIRKEKQYVTNFTRLT</sequence>
<evidence type="ECO:0000313" key="3">
    <source>
        <dbReference type="EMBL" id="GAX47540.1"/>
    </source>
</evidence>
<dbReference type="SUPFAM" id="SSF53800">
    <property type="entry name" value="Chelatase"/>
    <property type="match status" value="1"/>
</dbReference>
<name>A0A224X897_9LACT</name>
<accession>A0A224X897</accession>
<organism evidence="3 4">
    <name type="scientific">Pseudolactococcus reticulitermitis</name>
    <dbReference type="NCBI Taxonomy" id="2025039"/>
    <lineage>
        <taxon>Bacteria</taxon>
        <taxon>Bacillati</taxon>
        <taxon>Bacillota</taxon>
        <taxon>Bacilli</taxon>
        <taxon>Lactobacillales</taxon>
        <taxon>Streptococcaceae</taxon>
        <taxon>Pseudolactococcus</taxon>
    </lineage>
</organism>
<dbReference type="CDD" id="cd03416">
    <property type="entry name" value="CbiX_SirB_N"/>
    <property type="match status" value="1"/>
</dbReference>
<evidence type="ECO:0000256" key="2">
    <source>
        <dbReference type="ARBA" id="ARBA00023239"/>
    </source>
</evidence>
<keyword evidence="2" id="KW-0456">Lyase</keyword>
<dbReference type="InterPro" id="IPR050963">
    <property type="entry name" value="Sirohydro_Cobaltochel/CbiX"/>
</dbReference>
<dbReference type="GO" id="GO:0016829">
    <property type="term" value="F:lyase activity"/>
    <property type="evidence" value="ECO:0007669"/>
    <property type="project" value="UniProtKB-KW"/>
</dbReference>
<dbReference type="GO" id="GO:0046872">
    <property type="term" value="F:metal ion binding"/>
    <property type="evidence" value="ECO:0007669"/>
    <property type="project" value="UniProtKB-KW"/>
</dbReference>
<dbReference type="Pfam" id="PF01903">
    <property type="entry name" value="CbiX"/>
    <property type="match status" value="1"/>
</dbReference>
<dbReference type="AlphaFoldDB" id="A0A224X897"/>
<dbReference type="RefSeq" id="WP_094784582.1">
    <property type="nucleotide sequence ID" value="NZ_BEDT01000002.1"/>
</dbReference>
<dbReference type="EMBL" id="BEDT01000002">
    <property type="protein sequence ID" value="GAX47540.1"/>
    <property type="molecule type" value="Genomic_DNA"/>
</dbReference>
<keyword evidence="1" id="KW-0479">Metal-binding</keyword>
<dbReference type="PANTHER" id="PTHR33542:SF3">
    <property type="entry name" value="SIROHYDROCHLORIN FERROCHELATASE, CHLOROPLASTIC"/>
    <property type="match status" value="1"/>
</dbReference>